<comment type="caution">
    <text evidence="3">The sequence shown here is derived from an EMBL/GenBank/DDBJ whole genome shotgun (WGS) entry which is preliminary data.</text>
</comment>
<feature type="region of interest" description="Disordered" evidence="1">
    <location>
        <begin position="23"/>
        <end position="74"/>
    </location>
</feature>
<evidence type="ECO:0000256" key="1">
    <source>
        <dbReference type="SAM" id="MobiDB-lite"/>
    </source>
</evidence>
<dbReference type="AlphaFoldDB" id="A0A7J6LSX4"/>
<name>A0A7J6LSX4_PERCH</name>
<feature type="chain" id="PRO_5029866099" evidence="2">
    <location>
        <begin position="21"/>
        <end position="308"/>
    </location>
</feature>
<reference evidence="3 4" key="1">
    <citation type="submission" date="2020-04" db="EMBL/GenBank/DDBJ databases">
        <title>Perkinsus chesapeaki whole genome sequence.</title>
        <authorList>
            <person name="Bogema D.R."/>
        </authorList>
    </citation>
    <scope>NUCLEOTIDE SEQUENCE [LARGE SCALE GENOMIC DNA]</scope>
    <source>
        <strain evidence="3">ATCC PRA-425</strain>
    </source>
</reference>
<proteinExistence type="predicted"/>
<keyword evidence="2" id="KW-0732">Signal</keyword>
<organism evidence="3 4">
    <name type="scientific">Perkinsus chesapeaki</name>
    <name type="common">Clam parasite</name>
    <name type="synonym">Perkinsus andrewsi</name>
    <dbReference type="NCBI Taxonomy" id="330153"/>
    <lineage>
        <taxon>Eukaryota</taxon>
        <taxon>Sar</taxon>
        <taxon>Alveolata</taxon>
        <taxon>Perkinsozoa</taxon>
        <taxon>Perkinsea</taxon>
        <taxon>Perkinsida</taxon>
        <taxon>Perkinsidae</taxon>
        <taxon>Perkinsus</taxon>
    </lineage>
</organism>
<protein>
    <submittedName>
        <fullName evidence="3">Uncharacterized protein</fullName>
    </submittedName>
</protein>
<evidence type="ECO:0000313" key="4">
    <source>
        <dbReference type="Proteomes" id="UP000591131"/>
    </source>
</evidence>
<gene>
    <name evidence="3" type="ORF">FOL47_006252</name>
</gene>
<feature type="compositionally biased region" description="Low complexity" evidence="1">
    <location>
        <begin position="25"/>
        <end position="39"/>
    </location>
</feature>
<feature type="compositionally biased region" description="Basic residues" evidence="1">
    <location>
        <begin position="228"/>
        <end position="241"/>
    </location>
</feature>
<dbReference type="Proteomes" id="UP000591131">
    <property type="component" value="Unassembled WGS sequence"/>
</dbReference>
<feature type="signal peptide" evidence="2">
    <location>
        <begin position="1"/>
        <end position="20"/>
    </location>
</feature>
<keyword evidence="4" id="KW-1185">Reference proteome</keyword>
<evidence type="ECO:0000256" key="2">
    <source>
        <dbReference type="SAM" id="SignalP"/>
    </source>
</evidence>
<feature type="region of interest" description="Disordered" evidence="1">
    <location>
        <begin position="191"/>
        <end position="253"/>
    </location>
</feature>
<evidence type="ECO:0000313" key="3">
    <source>
        <dbReference type="EMBL" id="KAF4662402.1"/>
    </source>
</evidence>
<accession>A0A7J6LSX4</accession>
<sequence length="308" mass="34252">MRLTLELLLVCESLITLVKCSTGGSADESLTSESSSNDTYYTAQSSVETDDDSGDSGSSGYQSPADSLDDIDGNTCPQGYTNVIFTKENVKKATNKQGMTLCTFSLVDTGSLNSLSFEIWPDKSVTLFSSYCPVKGGLDERPFECVEGPLFHRVNNKCYLWQIDNLDRSAGMKSFTVLDRRLLPSDSYHDLPSILEDSTDSSERSSSDPSPTEEDQTDGMLSKQFKSLGRRPRKRERRTPVKPKQPVTSVSYKADDTSSKQCESIFMYVEYVLRCTRPSYGKALIGKNAATIRRQFLEEFCSSVVFKI</sequence>
<dbReference type="EMBL" id="JAAPAO010000347">
    <property type="protein sequence ID" value="KAF4662402.1"/>
    <property type="molecule type" value="Genomic_DNA"/>
</dbReference>